<protein>
    <submittedName>
        <fullName evidence="4">Short-chain dehydrogenase/reductase SDR</fullName>
    </submittedName>
</protein>
<dbReference type="Gene3D" id="3.40.50.720">
    <property type="entry name" value="NAD(P)-binding Rossmann-like Domain"/>
    <property type="match status" value="1"/>
</dbReference>
<keyword evidence="2" id="KW-0560">Oxidoreductase</keyword>
<dbReference type="GO" id="GO:0016020">
    <property type="term" value="C:membrane"/>
    <property type="evidence" value="ECO:0007669"/>
    <property type="project" value="TreeGrafter"/>
</dbReference>
<dbReference type="InParanoid" id="A9AUA3"/>
<name>A9AUA3_HERA2</name>
<dbReference type="BioCyc" id="HAUR316274:GHYA-374-MONOMER"/>
<evidence type="ECO:0000259" key="3">
    <source>
        <dbReference type="SMART" id="SM00822"/>
    </source>
</evidence>
<dbReference type="Proteomes" id="UP000000787">
    <property type="component" value="Chromosome"/>
</dbReference>
<dbReference type="AlphaFoldDB" id="A9AUA3"/>
<dbReference type="PRINTS" id="PR00081">
    <property type="entry name" value="GDHRDH"/>
</dbReference>
<evidence type="ECO:0000313" key="4">
    <source>
        <dbReference type="EMBL" id="ABX03022.1"/>
    </source>
</evidence>
<dbReference type="EMBL" id="CP000875">
    <property type="protein sequence ID" value="ABX03022.1"/>
    <property type="molecule type" value="Genomic_DNA"/>
</dbReference>
<dbReference type="HOGENOM" id="CLU_010194_2_1_0"/>
<dbReference type="SUPFAM" id="SSF51735">
    <property type="entry name" value="NAD(P)-binding Rossmann-fold domains"/>
    <property type="match status" value="1"/>
</dbReference>
<dbReference type="PANTHER" id="PTHR44196:SF1">
    <property type="entry name" value="DEHYDROGENASE_REDUCTASE SDR FAMILY MEMBER 7B"/>
    <property type="match status" value="1"/>
</dbReference>
<evidence type="ECO:0000256" key="2">
    <source>
        <dbReference type="ARBA" id="ARBA00023002"/>
    </source>
</evidence>
<evidence type="ECO:0000256" key="1">
    <source>
        <dbReference type="ARBA" id="ARBA00006484"/>
    </source>
</evidence>
<dbReference type="GO" id="GO:0016491">
    <property type="term" value="F:oxidoreductase activity"/>
    <property type="evidence" value="ECO:0007669"/>
    <property type="project" value="UniProtKB-KW"/>
</dbReference>
<dbReference type="PANTHER" id="PTHR44196">
    <property type="entry name" value="DEHYDROGENASE/REDUCTASE SDR FAMILY MEMBER 7B"/>
    <property type="match status" value="1"/>
</dbReference>
<reference evidence="4 5" key="1">
    <citation type="journal article" date="2011" name="Stand. Genomic Sci.">
        <title>Complete genome sequence of the filamentous gliding predatory bacterium Herpetosiphon aurantiacus type strain (114-95(T)).</title>
        <authorList>
            <person name="Kiss H."/>
            <person name="Nett M."/>
            <person name="Domin N."/>
            <person name="Martin K."/>
            <person name="Maresca J.A."/>
            <person name="Copeland A."/>
            <person name="Lapidus A."/>
            <person name="Lucas S."/>
            <person name="Berry K.W."/>
            <person name="Glavina Del Rio T."/>
            <person name="Dalin E."/>
            <person name="Tice H."/>
            <person name="Pitluck S."/>
            <person name="Richardson P."/>
            <person name="Bruce D."/>
            <person name="Goodwin L."/>
            <person name="Han C."/>
            <person name="Detter J.C."/>
            <person name="Schmutz J."/>
            <person name="Brettin T."/>
            <person name="Land M."/>
            <person name="Hauser L."/>
            <person name="Kyrpides N.C."/>
            <person name="Ivanova N."/>
            <person name="Goker M."/>
            <person name="Woyke T."/>
            <person name="Klenk H.P."/>
            <person name="Bryant D.A."/>
        </authorList>
    </citation>
    <scope>NUCLEOTIDE SEQUENCE [LARGE SCALE GENOMIC DNA]</scope>
    <source>
        <strain evidence="5">ATCC 23779 / DSM 785 / 114-95</strain>
    </source>
</reference>
<evidence type="ECO:0000313" key="5">
    <source>
        <dbReference type="Proteomes" id="UP000000787"/>
    </source>
</evidence>
<gene>
    <name evidence="4" type="ordered locus">Haur_0371</name>
</gene>
<accession>A9AUA3</accession>
<dbReference type="Pfam" id="PF00106">
    <property type="entry name" value="adh_short"/>
    <property type="match status" value="1"/>
</dbReference>
<dbReference type="eggNOG" id="COG0300">
    <property type="taxonomic scope" value="Bacteria"/>
</dbReference>
<dbReference type="InterPro" id="IPR002347">
    <property type="entry name" value="SDR_fam"/>
</dbReference>
<dbReference type="InterPro" id="IPR036291">
    <property type="entry name" value="NAD(P)-bd_dom_sf"/>
</dbReference>
<dbReference type="CDD" id="cd05233">
    <property type="entry name" value="SDR_c"/>
    <property type="match status" value="1"/>
</dbReference>
<organism evidence="4 5">
    <name type="scientific">Herpetosiphon aurantiacus (strain ATCC 23779 / DSM 785 / 114-95)</name>
    <dbReference type="NCBI Taxonomy" id="316274"/>
    <lineage>
        <taxon>Bacteria</taxon>
        <taxon>Bacillati</taxon>
        <taxon>Chloroflexota</taxon>
        <taxon>Chloroflexia</taxon>
        <taxon>Herpetosiphonales</taxon>
        <taxon>Herpetosiphonaceae</taxon>
        <taxon>Herpetosiphon</taxon>
    </lineage>
</organism>
<keyword evidence="5" id="KW-1185">Reference proteome</keyword>
<dbReference type="InterPro" id="IPR057326">
    <property type="entry name" value="KR_dom"/>
</dbReference>
<sequence length="252" mass="27163">MVGLITGAGTGIGQAMALALAKRGATIILVGRRREPLLQTASLVTQLGGQAWPIVCDLSDHEAVAALAAQITQRYVQLDLLIHNAAVLAGGAFDQLPESAILATLNANLLHPIWLTRQLLPKTVLIVGSTVSRVAMPGASLYSLSKAALEAWGLALTAETTIKIVRVYPPATKTAMTTAMAQQTGQRFPLAEANKVGEQIIQRYLAGETEIVLSASDRWLFRLQRYAPKRLQALLKRYHQQLIKLWGGSTII</sequence>
<proteinExistence type="inferred from homology"/>
<comment type="similarity">
    <text evidence="1">Belongs to the short-chain dehydrogenases/reductases (SDR) family.</text>
</comment>
<dbReference type="KEGG" id="hau:Haur_0371"/>
<dbReference type="STRING" id="316274.Haur_0371"/>
<feature type="domain" description="Ketoreductase" evidence="3">
    <location>
        <begin position="1"/>
        <end position="171"/>
    </location>
</feature>
<dbReference type="SMART" id="SM00822">
    <property type="entry name" value="PKS_KR"/>
    <property type="match status" value="1"/>
</dbReference>